<keyword evidence="1" id="KW-0472">Membrane</keyword>
<organism evidence="2 3">
    <name type="scientific">Kineosporia mesophila</name>
    <dbReference type="NCBI Taxonomy" id="566012"/>
    <lineage>
        <taxon>Bacteria</taxon>
        <taxon>Bacillati</taxon>
        <taxon>Actinomycetota</taxon>
        <taxon>Actinomycetes</taxon>
        <taxon>Kineosporiales</taxon>
        <taxon>Kineosporiaceae</taxon>
        <taxon>Kineosporia</taxon>
    </lineage>
</organism>
<accession>A0ABP6YZK5</accession>
<reference evidence="3" key="1">
    <citation type="journal article" date="2019" name="Int. J. Syst. Evol. Microbiol.">
        <title>The Global Catalogue of Microorganisms (GCM) 10K type strain sequencing project: providing services to taxonomists for standard genome sequencing and annotation.</title>
        <authorList>
            <consortium name="The Broad Institute Genomics Platform"/>
            <consortium name="The Broad Institute Genome Sequencing Center for Infectious Disease"/>
            <person name="Wu L."/>
            <person name="Ma J."/>
        </authorList>
    </citation>
    <scope>NUCLEOTIDE SEQUENCE [LARGE SCALE GENOMIC DNA]</scope>
    <source>
        <strain evidence="3">JCM 16902</strain>
    </source>
</reference>
<evidence type="ECO:0000313" key="2">
    <source>
        <dbReference type="EMBL" id="GAA3593541.1"/>
    </source>
</evidence>
<evidence type="ECO:0000313" key="3">
    <source>
        <dbReference type="Proteomes" id="UP001501074"/>
    </source>
</evidence>
<evidence type="ECO:0000256" key="1">
    <source>
        <dbReference type="SAM" id="Phobius"/>
    </source>
</evidence>
<protein>
    <submittedName>
        <fullName evidence="2">Uncharacterized protein</fullName>
    </submittedName>
</protein>
<gene>
    <name evidence="2" type="ORF">GCM10022223_05560</name>
</gene>
<feature type="transmembrane region" description="Helical" evidence="1">
    <location>
        <begin position="69"/>
        <end position="94"/>
    </location>
</feature>
<dbReference type="Proteomes" id="UP001501074">
    <property type="component" value="Unassembled WGS sequence"/>
</dbReference>
<sequence>MTLAYNAVLAGAGNRCGSARARSVLSLTAPAVGRAGKTALPKNDLLPGLGRSTPENVPAGVGRQAAVRVVATVGLIVVAVTAVFGLVVFGLWAVRGAA</sequence>
<keyword evidence="3" id="KW-1185">Reference proteome</keyword>
<name>A0ABP6YZK5_9ACTN</name>
<dbReference type="EMBL" id="BAAAZO010000001">
    <property type="protein sequence ID" value="GAA3593541.1"/>
    <property type="molecule type" value="Genomic_DNA"/>
</dbReference>
<keyword evidence="1" id="KW-0812">Transmembrane</keyword>
<comment type="caution">
    <text evidence="2">The sequence shown here is derived from an EMBL/GenBank/DDBJ whole genome shotgun (WGS) entry which is preliminary data.</text>
</comment>
<keyword evidence="1" id="KW-1133">Transmembrane helix</keyword>
<proteinExistence type="predicted"/>